<dbReference type="GO" id="GO:0030248">
    <property type="term" value="F:cellulose binding"/>
    <property type="evidence" value="ECO:0007669"/>
    <property type="project" value="InterPro"/>
</dbReference>
<feature type="domain" description="CBM1" evidence="2">
    <location>
        <begin position="1"/>
        <end position="33"/>
    </location>
</feature>
<dbReference type="EMBL" id="MU150847">
    <property type="protein sequence ID" value="KAF9455254.1"/>
    <property type="molecule type" value="Genomic_DNA"/>
</dbReference>
<dbReference type="PROSITE" id="PS51164">
    <property type="entry name" value="CBM1_2"/>
    <property type="match status" value="1"/>
</dbReference>
<name>A0A9P5XQS3_9AGAR</name>
<protein>
    <recommendedName>
        <fullName evidence="2">CBM1 domain-containing protein</fullName>
    </recommendedName>
</protein>
<dbReference type="OrthoDB" id="2119228at2759"/>
<dbReference type="GO" id="GO:0005576">
    <property type="term" value="C:extracellular region"/>
    <property type="evidence" value="ECO:0007669"/>
    <property type="project" value="InterPro"/>
</dbReference>
<gene>
    <name evidence="3" type="ORF">BDZ94DRAFT_1278529</name>
</gene>
<keyword evidence="1" id="KW-0732">Signal</keyword>
<dbReference type="Proteomes" id="UP000807353">
    <property type="component" value="Unassembled WGS sequence"/>
</dbReference>
<accession>A0A9P5XQS3</accession>
<sequence length="52" mass="5624">MWGQCGGYSYPGPFNCEPGGHCQSLGPYYSQCQPDDPSTMTYPDPTTITICA</sequence>
<evidence type="ECO:0000313" key="4">
    <source>
        <dbReference type="Proteomes" id="UP000807353"/>
    </source>
</evidence>
<dbReference type="Pfam" id="PF00734">
    <property type="entry name" value="CBM_1"/>
    <property type="match status" value="1"/>
</dbReference>
<proteinExistence type="predicted"/>
<comment type="caution">
    <text evidence="3">The sequence shown here is derived from an EMBL/GenBank/DDBJ whole genome shotgun (WGS) entry which is preliminary data.</text>
</comment>
<dbReference type="SUPFAM" id="SSF57180">
    <property type="entry name" value="Cellulose-binding domain"/>
    <property type="match status" value="1"/>
</dbReference>
<dbReference type="InterPro" id="IPR000254">
    <property type="entry name" value="CBD"/>
</dbReference>
<dbReference type="GO" id="GO:0005975">
    <property type="term" value="P:carbohydrate metabolic process"/>
    <property type="evidence" value="ECO:0007669"/>
    <property type="project" value="InterPro"/>
</dbReference>
<dbReference type="SMART" id="SM00236">
    <property type="entry name" value="fCBD"/>
    <property type="match status" value="1"/>
</dbReference>
<dbReference type="AlphaFoldDB" id="A0A9P5XQS3"/>
<dbReference type="InterPro" id="IPR035971">
    <property type="entry name" value="CBD_sf"/>
</dbReference>
<evidence type="ECO:0000256" key="1">
    <source>
        <dbReference type="ARBA" id="ARBA00022729"/>
    </source>
</evidence>
<dbReference type="PROSITE" id="PS00562">
    <property type="entry name" value="CBM1_1"/>
    <property type="match status" value="1"/>
</dbReference>
<keyword evidence="4" id="KW-1185">Reference proteome</keyword>
<evidence type="ECO:0000259" key="2">
    <source>
        <dbReference type="PROSITE" id="PS51164"/>
    </source>
</evidence>
<reference evidence="3" key="1">
    <citation type="submission" date="2020-11" db="EMBL/GenBank/DDBJ databases">
        <authorList>
            <consortium name="DOE Joint Genome Institute"/>
            <person name="Ahrendt S."/>
            <person name="Riley R."/>
            <person name="Andreopoulos W."/>
            <person name="Labutti K."/>
            <person name="Pangilinan J."/>
            <person name="Ruiz-Duenas F.J."/>
            <person name="Barrasa J.M."/>
            <person name="Sanchez-Garcia M."/>
            <person name="Camarero S."/>
            <person name="Miyauchi S."/>
            <person name="Serrano A."/>
            <person name="Linde D."/>
            <person name="Babiker R."/>
            <person name="Drula E."/>
            <person name="Ayuso-Fernandez I."/>
            <person name="Pacheco R."/>
            <person name="Padilla G."/>
            <person name="Ferreira P."/>
            <person name="Barriuso J."/>
            <person name="Kellner H."/>
            <person name="Castanera R."/>
            <person name="Alfaro M."/>
            <person name="Ramirez L."/>
            <person name="Pisabarro A.G."/>
            <person name="Kuo A."/>
            <person name="Tritt A."/>
            <person name="Lipzen A."/>
            <person name="He G."/>
            <person name="Yan M."/>
            <person name="Ng V."/>
            <person name="Cullen D."/>
            <person name="Martin F."/>
            <person name="Rosso M.-N."/>
            <person name="Henrissat B."/>
            <person name="Hibbett D."/>
            <person name="Martinez A.T."/>
            <person name="Grigoriev I.V."/>
        </authorList>
    </citation>
    <scope>NUCLEOTIDE SEQUENCE</scope>
    <source>
        <strain evidence="3">CBS 247.69</strain>
    </source>
</reference>
<organism evidence="3 4">
    <name type="scientific">Collybia nuda</name>
    <dbReference type="NCBI Taxonomy" id="64659"/>
    <lineage>
        <taxon>Eukaryota</taxon>
        <taxon>Fungi</taxon>
        <taxon>Dikarya</taxon>
        <taxon>Basidiomycota</taxon>
        <taxon>Agaricomycotina</taxon>
        <taxon>Agaricomycetes</taxon>
        <taxon>Agaricomycetidae</taxon>
        <taxon>Agaricales</taxon>
        <taxon>Tricholomatineae</taxon>
        <taxon>Clitocybaceae</taxon>
        <taxon>Collybia</taxon>
    </lineage>
</organism>
<evidence type="ECO:0000313" key="3">
    <source>
        <dbReference type="EMBL" id="KAF9455254.1"/>
    </source>
</evidence>